<dbReference type="CDD" id="cd16913">
    <property type="entry name" value="YkuD_like"/>
    <property type="match status" value="1"/>
</dbReference>
<dbReference type="Proteomes" id="UP000439780">
    <property type="component" value="Unassembled WGS sequence"/>
</dbReference>
<reference evidence="11 12" key="1">
    <citation type="submission" date="2019-12" db="EMBL/GenBank/DDBJ databases">
        <title>Genomic-based taxomic classification of the family Erythrobacteraceae.</title>
        <authorList>
            <person name="Xu L."/>
        </authorList>
    </citation>
    <scope>NUCLEOTIDE SEQUENCE [LARGE SCALE GENOMIC DNA]</scope>
    <source>
        <strain evidence="11 12">KEMB 9005-328</strain>
    </source>
</reference>
<proteinExistence type="inferred from homology"/>
<dbReference type="InterPro" id="IPR038063">
    <property type="entry name" value="Transpep_catalytic_dom"/>
</dbReference>
<dbReference type="PANTHER" id="PTHR41533">
    <property type="entry name" value="L,D-TRANSPEPTIDASE HI_1667-RELATED"/>
    <property type="match status" value="1"/>
</dbReference>
<feature type="compositionally biased region" description="Polar residues" evidence="8">
    <location>
        <begin position="47"/>
        <end position="57"/>
    </location>
</feature>
<feature type="chain" id="PRO_5032720862" evidence="9">
    <location>
        <begin position="23"/>
        <end position="478"/>
    </location>
</feature>
<feature type="signal peptide" evidence="9">
    <location>
        <begin position="1"/>
        <end position="22"/>
    </location>
</feature>
<evidence type="ECO:0000256" key="1">
    <source>
        <dbReference type="ARBA" id="ARBA00004752"/>
    </source>
</evidence>
<dbReference type="PANTHER" id="PTHR41533:SF2">
    <property type="entry name" value="BLR7131 PROTEIN"/>
    <property type="match status" value="1"/>
</dbReference>
<gene>
    <name evidence="11" type="ORF">GRI58_11975</name>
</gene>
<dbReference type="GO" id="GO:0016740">
    <property type="term" value="F:transferase activity"/>
    <property type="evidence" value="ECO:0007669"/>
    <property type="project" value="UniProtKB-KW"/>
</dbReference>
<feature type="domain" description="L,D-TPase catalytic" evidence="10">
    <location>
        <begin position="233"/>
        <end position="392"/>
    </location>
</feature>
<comment type="similarity">
    <text evidence="2">Belongs to the YkuD family.</text>
</comment>
<dbReference type="GO" id="GO:0004180">
    <property type="term" value="F:carboxypeptidase activity"/>
    <property type="evidence" value="ECO:0007669"/>
    <property type="project" value="UniProtKB-ARBA"/>
</dbReference>
<comment type="caution">
    <text evidence="11">The sequence shown here is derived from an EMBL/GenBank/DDBJ whole genome shotgun (WGS) entry which is preliminary data.</text>
</comment>
<dbReference type="InterPro" id="IPR052905">
    <property type="entry name" value="LD-transpeptidase_YkuD-like"/>
</dbReference>
<keyword evidence="4 7" id="KW-0133">Cell shape</keyword>
<comment type="pathway">
    <text evidence="1 7">Cell wall biogenesis; peptidoglycan biosynthesis.</text>
</comment>
<evidence type="ECO:0000313" key="11">
    <source>
        <dbReference type="EMBL" id="MXP29537.1"/>
    </source>
</evidence>
<dbReference type="GO" id="GO:0009252">
    <property type="term" value="P:peptidoglycan biosynthetic process"/>
    <property type="evidence" value="ECO:0007669"/>
    <property type="project" value="UniProtKB-UniPathway"/>
</dbReference>
<dbReference type="InterPro" id="IPR045380">
    <property type="entry name" value="LD_TPept_scaffold_dom"/>
</dbReference>
<dbReference type="RefSeq" id="WP_160753837.1">
    <property type="nucleotide sequence ID" value="NZ_WTYA01000009.1"/>
</dbReference>
<dbReference type="Pfam" id="PF20142">
    <property type="entry name" value="Scaffold"/>
    <property type="match status" value="1"/>
</dbReference>
<dbReference type="GO" id="GO:0008360">
    <property type="term" value="P:regulation of cell shape"/>
    <property type="evidence" value="ECO:0007669"/>
    <property type="project" value="UniProtKB-UniRule"/>
</dbReference>
<evidence type="ECO:0000313" key="12">
    <source>
        <dbReference type="Proteomes" id="UP000439780"/>
    </source>
</evidence>
<evidence type="ECO:0000256" key="9">
    <source>
        <dbReference type="SAM" id="SignalP"/>
    </source>
</evidence>
<keyword evidence="9" id="KW-0732">Signal</keyword>
<dbReference type="Pfam" id="PF03734">
    <property type="entry name" value="YkuD"/>
    <property type="match status" value="1"/>
</dbReference>
<dbReference type="InterPro" id="IPR005490">
    <property type="entry name" value="LD_TPept_cat_dom"/>
</dbReference>
<evidence type="ECO:0000256" key="2">
    <source>
        <dbReference type="ARBA" id="ARBA00005992"/>
    </source>
</evidence>
<evidence type="ECO:0000256" key="7">
    <source>
        <dbReference type="PROSITE-ProRule" id="PRU01373"/>
    </source>
</evidence>
<evidence type="ECO:0000256" key="6">
    <source>
        <dbReference type="ARBA" id="ARBA00023316"/>
    </source>
</evidence>
<dbReference type="SUPFAM" id="SSF141523">
    <property type="entry name" value="L,D-transpeptidase catalytic domain-like"/>
    <property type="match status" value="1"/>
</dbReference>
<dbReference type="PROSITE" id="PS52029">
    <property type="entry name" value="LD_TPASE"/>
    <property type="match status" value="1"/>
</dbReference>
<sequence length="478" mass="52550">MNAKTFLFGAAAIAIVANPVLAQNAPQDLLPPDPAAHAKPSPVPSASPMTATGQDTEAQADHPTVEQSFTEFEQHEVVQPTYAMVANWTVLQAKALVKYAEGIGTEGLDPKDYQLDALAAAIAQGPGDALNQAASQTFDWLVEDLRDGRTPMEDRLQWFVVDPDPDRMPTGKLLAQAVKTGKIAATLHGLDPVNPDYAKLKAELAKTTDPQKRLLIRANMDRWRWLPQDLGTHYLLTNIPEYKLRLVVHNRIIKSYRAIVGKPGRTATPQLAESVEAVVFNPTWTVPQSIVQGEGLGAKVLNNPAWAKSAGYKATKGADGVTYVVQQPGANNSLGLMKLDMPNPHAIFIHDTPQRYLFNKTDRDLSHGCVRVQDARELGMTMAMLGNMTSKEDIPTIQAEVQDISTSGKYTRYPLTNPWPVYLTYFTMASDVDGKLRTFDDIYDRDAPVIASFSKPREANRARKTSEKVVPIIDDLQT</sequence>
<feature type="active site" description="Proton donor/acceptor" evidence="7">
    <location>
        <position position="350"/>
    </location>
</feature>
<name>A0A845AJE7_9SPHN</name>
<accession>A0A845AJE7</accession>
<evidence type="ECO:0000256" key="4">
    <source>
        <dbReference type="ARBA" id="ARBA00022960"/>
    </source>
</evidence>
<feature type="active site" description="Nucleophile" evidence="7">
    <location>
        <position position="369"/>
    </location>
</feature>
<evidence type="ECO:0000256" key="8">
    <source>
        <dbReference type="SAM" id="MobiDB-lite"/>
    </source>
</evidence>
<keyword evidence="5 7" id="KW-0573">Peptidoglycan synthesis</keyword>
<dbReference type="UniPathway" id="UPA00219"/>
<dbReference type="Gene3D" id="2.40.440.10">
    <property type="entry name" value="L,D-transpeptidase catalytic domain-like"/>
    <property type="match status" value="1"/>
</dbReference>
<organism evidence="11 12">
    <name type="scientific">Qipengyuania algicida</name>
    <dbReference type="NCBI Taxonomy" id="1836209"/>
    <lineage>
        <taxon>Bacteria</taxon>
        <taxon>Pseudomonadati</taxon>
        <taxon>Pseudomonadota</taxon>
        <taxon>Alphaproteobacteria</taxon>
        <taxon>Sphingomonadales</taxon>
        <taxon>Erythrobacteraceae</taxon>
        <taxon>Qipengyuania</taxon>
    </lineage>
</organism>
<evidence type="ECO:0000259" key="10">
    <source>
        <dbReference type="PROSITE" id="PS52029"/>
    </source>
</evidence>
<keyword evidence="6 7" id="KW-0961">Cell wall biogenesis/degradation</keyword>
<evidence type="ECO:0000256" key="3">
    <source>
        <dbReference type="ARBA" id="ARBA00022679"/>
    </source>
</evidence>
<dbReference type="GO" id="GO:0071555">
    <property type="term" value="P:cell wall organization"/>
    <property type="evidence" value="ECO:0007669"/>
    <property type="project" value="UniProtKB-UniRule"/>
</dbReference>
<protein>
    <submittedName>
        <fullName evidence="11">L,D-transpeptidase family protein</fullName>
    </submittedName>
</protein>
<dbReference type="AlphaFoldDB" id="A0A845AJE7"/>
<dbReference type="OrthoDB" id="9778545at2"/>
<feature type="region of interest" description="Disordered" evidence="8">
    <location>
        <begin position="27"/>
        <end position="64"/>
    </location>
</feature>
<keyword evidence="12" id="KW-1185">Reference proteome</keyword>
<dbReference type="EMBL" id="WTYA01000009">
    <property type="protein sequence ID" value="MXP29537.1"/>
    <property type="molecule type" value="Genomic_DNA"/>
</dbReference>
<evidence type="ECO:0000256" key="5">
    <source>
        <dbReference type="ARBA" id="ARBA00022984"/>
    </source>
</evidence>
<keyword evidence="3" id="KW-0808">Transferase</keyword>